<keyword evidence="2" id="KW-1185">Reference proteome</keyword>
<sequence length="129" mass="13686">MGTATEFPEAKDMTGEELCPDEALVALCRYGRRPLPRDAFVRLLHADGFTPSRALALRTVLSVLSVLSVTRYGAARLAVDGCTVPAGIPPAIAFVGLSTAPHPEDIGRFAELAIHRPTTSARRSARGSS</sequence>
<protein>
    <submittedName>
        <fullName evidence="1">Uncharacterized protein</fullName>
    </submittedName>
</protein>
<organism evidence="1 2">
    <name type="scientific">Streptomyces phaeoluteigriseus</name>
    <dbReference type="NCBI Taxonomy" id="114686"/>
    <lineage>
        <taxon>Bacteria</taxon>
        <taxon>Bacillati</taxon>
        <taxon>Actinomycetota</taxon>
        <taxon>Actinomycetes</taxon>
        <taxon>Kitasatosporales</taxon>
        <taxon>Streptomycetaceae</taxon>
        <taxon>Streptomyces</taxon>
        <taxon>Streptomyces aurantiacus group</taxon>
    </lineage>
</organism>
<dbReference type="EMBL" id="CP099468">
    <property type="protein sequence ID" value="USQ85373.1"/>
    <property type="molecule type" value="Genomic_DNA"/>
</dbReference>
<dbReference type="Proteomes" id="UP001056374">
    <property type="component" value="Chromosome"/>
</dbReference>
<accession>A0ABY4Z8K9</accession>
<name>A0ABY4Z8K9_9ACTN</name>
<reference evidence="1" key="1">
    <citation type="submission" date="2022-06" db="EMBL/GenBank/DDBJ databases">
        <title>Complete genome sequence of soil microorganisms Streptomyces sp. Qhu-M197 isolated from Alpine meadows habitats on the Tibetan Plateau.</title>
        <authorList>
            <person name="Zhang B."/>
            <person name="Xiang X."/>
            <person name="Fan J."/>
        </authorList>
    </citation>
    <scope>NUCLEOTIDE SEQUENCE</scope>
    <source>
        <strain evidence="1">Qhu-M197</strain>
    </source>
</reference>
<evidence type="ECO:0000313" key="2">
    <source>
        <dbReference type="Proteomes" id="UP001056374"/>
    </source>
</evidence>
<gene>
    <name evidence="1" type="ORF">NFX46_17240</name>
</gene>
<proteinExistence type="predicted"/>
<evidence type="ECO:0000313" key="1">
    <source>
        <dbReference type="EMBL" id="USQ85373.1"/>
    </source>
</evidence>